<organism evidence="2 3">
    <name type="scientific">Durusdinium trenchii</name>
    <dbReference type="NCBI Taxonomy" id="1381693"/>
    <lineage>
        <taxon>Eukaryota</taxon>
        <taxon>Sar</taxon>
        <taxon>Alveolata</taxon>
        <taxon>Dinophyceae</taxon>
        <taxon>Suessiales</taxon>
        <taxon>Symbiodiniaceae</taxon>
        <taxon>Durusdinium</taxon>
    </lineage>
</organism>
<evidence type="ECO:0000313" key="2">
    <source>
        <dbReference type="EMBL" id="CAK9075410.1"/>
    </source>
</evidence>
<proteinExistence type="predicted"/>
<reference evidence="2 3" key="1">
    <citation type="submission" date="2024-02" db="EMBL/GenBank/DDBJ databases">
        <authorList>
            <person name="Chen Y."/>
            <person name="Shah S."/>
            <person name="Dougan E. K."/>
            <person name="Thang M."/>
            <person name="Chan C."/>
        </authorList>
    </citation>
    <scope>NUCLEOTIDE SEQUENCE [LARGE SCALE GENOMIC DNA]</scope>
</reference>
<gene>
    <name evidence="2" type="ORF">CCMP2556_LOCUS37121</name>
</gene>
<protein>
    <submittedName>
        <fullName evidence="2">Uncharacterized protein</fullName>
    </submittedName>
</protein>
<evidence type="ECO:0000313" key="3">
    <source>
        <dbReference type="Proteomes" id="UP001642484"/>
    </source>
</evidence>
<feature type="region of interest" description="Disordered" evidence="1">
    <location>
        <begin position="560"/>
        <end position="585"/>
    </location>
</feature>
<accession>A0ABP0PL02</accession>
<dbReference type="EMBL" id="CAXAMN010023139">
    <property type="protein sequence ID" value="CAK9075410.1"/>
    <property type="molecule type" value="Genomic_DNA"/>
</dbReference>
<name>A0ABP0PL02_9DINO</name>
<keyword evidence="3" id="KW-1185">Reference proteome</keyword>
<comment type="caution">
    <text evidence="2">The sequence shown here is derived from an EMBL/GenBank/DDBJ whole genome shotgun (WGS) entry which is preliminary data.</text>
</comment>
<dbReference type="Proteomes" id="UP001642484">
    <property type="component" value="Unassembled WGS sequence"/>
</dbReference>
<evidence type="ECO:0000256" key="1">
    <source>
        <dbReference type="SAM" id="MobiDB-lite"/>
    </source>
</evidence>
<sequence length="736" mass="84038">MAKDSATNEPRLVEYQGSVLHRCRGKQAWLRKVRKELVQKRRGRGNHKAKGKKTMTSIYQKEQIFQAYEKAKGAGDEQALKQVKSMHGYFKGCMCKTKWGSIRVAQSWTLLCKTAPALCKRHKELPNALRKILQLGSLKHNHVASGNGEQVHLPPPLEICIEDMLMDRIVRGEEMTMTFASQTICFAVELWNECISTMEQLLRDNVWNMLKQQDSHLADLSETELNGRFATVLKAAQQMMRPVHLKDTDAALLWLGGISDAARNQANVELEKYLFIEEPQSKSHVWNEATMIRYLDFLAGELRVRRVQLGLKHCHRALIMCDQAGAHMSTTFQKLQMQWYNKLIWLAWYQRGYSTDVDIAEWLFEGNLKEMKNMLQRCRSSMQAVCHLTELPEFDGAEDGTVRHMRLKQLEGEKSFHWAIQTGDNVSTHIGLPEWIGREIGMRVCRFVNEHDRWQKAIEARAILGRELTASQQQSYNVWAASCTQRLIFCKKRQVQIHDAGQVNRNCVSFELKLSDEPSQLTLSTAEAGATPYRLLLLCSQEAAATEVPSVLYHPVTQGEVATHPNNEPEEQQDEGSVDMEEGGREEDAYALEDERLKVNMECERDEEEALFILADSDDEVPIPAGCSVPVHKVKTFHLRPEWLALERKGLTDLPRHIKNCFISYHSSTQVWEGHYPCCRGGMSAKWGSSTKRTEAEAIILAIKAVLRAHVTAHPKDVVWRRQLDRLEAELATGQL</sequence>
<feature type="compositionally biased region" description="Acidic residues" evidence="1">
    <location>
        <begin position="568"/>
        <end position="581"/>
    </location>
</feature>